<dbReference type="Proteomes" id="UP000284689">
    <property type="component" value="Unassembled WGS sequence"/>
</dbReference>
<evidence type="ECO:0000256" key="1">
    <source>
        <dbReference type="SAM" id="SignalP"/>
    </source>
</evidence>
<evidence type="ECO:0000313" key="10">
    <source>
        <dbReference type="Proteomes" id="UP000284431"/>
    </source>
</evidence>
<dbReference type="STRING" id="47678.ERS852494_03927"/>
<name>A0A174TKZ1_9BACE</name>
<evidence type="ECO:0000313" key="9">
    <source>
        <dbReference type="Proteomes" id="UP000283512"/>
    </source>
</evidence>
<dbReference type="EMBL" id="QSJD01000026">
    <property type="protein sequence ID" value="RHD45998.1"/>
    <property type="molecule type" value="Genomic_DNA"/>
</dbReference>
<dbReference type="Proteomes" id="UP001060260">
    <property type="component" value="Chromosome"/>
</dbReference>
<sequence>MKRYYFQILLACCLTLFAGCSDSDSESGQNGIPKGSKAIDLQQDRSGLLRNPCMGWGLYDDAVGNVANAEEYWAAQDEAARNYASFFYIRWRWSEMEPEEGKYAWIYDENYKKLIQGALDRGLKLCFRIYDNGQDNIRQGTPEYVRAAGAQGYEVEGQNNAKLWTPYADDPIFQQKYEKFVAAFAKEYDNPDIVDFIDGHSLGWWGEGSHIKYLNSDKKKETFDWFTTMYSKNFKNIILVLPYNSEIGFNTEKEIAIDQKGYGLRRDGLGSMWFTENDEKVANEMYGKVLMVGECAYWGGYTAAYEPFKNDTKYSFKSWKDVYNQSFDHAQTYHFNTLDLRTITETKGWTGLAPELVRKFVLNGGYRVYPTYVIMPYEASAGQTVSISHSWRNTGYGYLPNNMKNWNYKYKPAFALFDESGKLVKSWIDEDAEPSQWLSNQRRNYTYEVSLDGISRGNYQWAVAIVDKTKDNQPGINIGIKDKEKKDGWTFISEMTIK</sequence>
<keyword evidence="1" id="KW-0732">Signal</keyword>
<dbReference type="RefSeq" id="WP_055173589.1">
    <property type="nucleotide sequence ID" value="NZ_CAXSLD010000023.1"/>
</dbReference>
<evidence type="ECO:0000313" key="2">
    <source>
        <dbReference type="EMBL" id="CUQ08817.1"/>
    </source>
</evidence>
<protein>
    <submittedName>
        <fullName evidence="7">DUF4832 domain-containing protein</fullName>
    </submittedName>
</protein>
<dbReference type="PROSITE" id="PS51257">
    <property type="entry name" value="PROKAR_LIPOPROTEIN"/>
    <property type="match status" value="1"/>
</dbReference>
<dbReference type="Proteomes" id="UP000283512">
    <property type="component" value="Unassembled WGS sequence"/>
</dbReference>
<feature type="signal peptide" evidence="1">
    <location>
        <begin position="1"/>
        <end position="18"/>
    </location>
</feature>
<evidence type="ECO:0000313" key="5">
    <source>
        <dbReference type="EMBL" id="RHD45998.1"/>
    </source>
</evidence>
<reference evidence="2 8" key="1">
    <citation type="submission" date="2015-09" db="EMBL/GenBank/DDBJ databases">
        <authorList>
            <consortium name="Pathogen Informatics"/>
        </authorList>
    </citation>
    <scope>NUCLEOTIDE SEQUENCE [LARGE SCALE GENOMIC DNA]</scope>
    <source>
        <strain evidence="2 8">2789STDY5834880</strain>
    </source>
</reference>
<evidence type="ECO:0000313" key="8">
    <source>
        <dbReference type="Proteomes" id="UP000095657"/>
    </source>
</evidence>
<dbReference type="EMBL" id="CZAI01000011">
    <property type="protein sequence ID" value="CUQ08817.1"/>
    <property type="molecule type" value="Genomic_DNA"/>
</dbReference>
<evidence type="ECO:0000313" key="11">
    <source>
        <dbReference type="Proteomes" id="UP000284689"/>
    </source>
</evidence>
<evidence type="ECO:0000313" key="3">
    <source>
        <dbReference type="EMBL" id="MDO6359820.1"/>
    </source>
</evidence>
<dbReference type="EMBL" id="QSCS01000003">
    <property type="protein sequence ID" value="RGY29302.1"/>
    <property type="molecule type" value="Genomic_DNA"/>
</dbReference>
<dbReference type="EMBL" id="CP103166">
    <property type="protein sequence ID" value="UVQ96593.1"/>
    <property type="molecule type" value="Genomic_DNA"/>
</dbReference>
<organism evidence="2 8">
    <name type="scientific">Bacteroides caccae</name>
    <dbReference type="NCBI Taxonomy" id="47678"/>
    <lineage>
        <taxon>Bacteria</taxon>
        <taxon>Pseudomonadati</taxon>
        <taxon>Bacteroidota</taxon>
        <taxon>Bacteroidia</taxon>
        <taxon>Bacteroidales</taxon>
        <taxon>Bacteroidaceae</taxon>
        <taxon>Bacteroides</taxon>
    </lineage>
</organism>
<feature type="chain" id="PRO_5042683696" evidence="1">
    <location>
        <begin position="19"/>
        <end position="498"/>
    </location>
</feature>
<dbReference type="EMBL" id="JAUONL010000023">
    <property type="protein sequence ID" value="MDO6359820.1"/>
    <property type="molecule type" value="Genomic_DNA"/>
</dbReference>
<dbReference type="Gene3D" id="3.20.20.80">
    <property type="entry name" value="Glycosidases"/>
    <property type="match status" value="1"/>
</dbReference>
<dbReference type="AlphaFoldDB" id="A0A174TKZ1"/>
<accession>A0A174TKZ1</accession>
<dbReference type="InterPro" id="IPR017853">
    <property type="entry name" value="GH"/>
</dbReference>
<dbReference type="SUPFAM" id="SSF51445">
    <property type="entry name" value="(Trans)glycosidases"/>
    <property type="match status" value="1"/>
</dbReference>
<reference evidence="3" key="4">
    <citation type="submission" date="2023-07" db="EMBL/GenBank/DDBJ databases">
        <title>Whole Genome Sequencing of Colonoscopy isolates.</title>
        <authorList>
            <person name="Surve S.V."/>
            <person name="Valls R.A."/>
            <person name="Barrak K.E."/>
            <person name="Gardner T.B."/>
            <person name="O'Toole G.A."/>
        </authorList>
    </citation>
    <scope>NUCLEOTIDE SEQUENCE</scope>
    <source>
        <strain evidence="3">GP0119</strain>
    </source>
</reference>
<dbReference type="Proteomes" id="UP000095657">
    <property type="component" value="Unassembled WGS sequence"/>
</dbReference>
<reference evidence="9 10" key="2">
    <citation type="submission" date="2018-08" db="EMBL/GenBank/DDBJ databases">
        <title>A genome reference for cultivated species of the human gut microbiota.</title>
        <authorList>
            <person name="Zou Y."/>
            <person name="Xue W."/>
            <person name="Luo G."/>
        </authorList>
    </citation>
    <scope>NUCLEOTIDE SEQUENCE [LARGE SCALE GENOMIC DNA]</scope>
    <source>
        <strain evidence="6 9">AM16-49B</strain>
        <strain evidence="5 11">AM31-16AC</strain>
        <strain evidence="4 10">OF02-6LB</strain>
    </source>
</reference>
<dbReference type="EMBL" id="QRKD01000024">
    <property type="protein sequence ID" value="RHH86688.1"/>
    <property type="molecule type" value="Genomic_DNA"/>
</dbReference>
<dbReference type="Proteomes" id="UP000284431">
    <property type="component" value="Unassembled WGS sequence"/>
</dbReference>
<dbReference type="Proteomes" id="UP001170023">
    <property type="component" value="Unassembled WGS sequence"/>
</dbReference>
<evidence type="ECO:0000313" key="6">
    <source>
        <dbReference type="EMBL" id="RHH86688.1"/>
    </source>
</evidence>
<evidence type="ECO:0000313" key="4">
    <source>
        <dbReference type="EMBL" id="RGY29302.1"/>
    </source>
</evidence>
<proteinExistence type="predicted"/>
<reference evidence="7" key="3">
    <citation type="submission" date="2022-08" db="EMBL/GenBank/DDBJ databases">
        <title>Genome Sequencing of Bacteroides fragilis Group Isolates with Nanopore Technology.</title>
        <authorList>
            <person name="Tisza M.J."/>
            <person name="Smith D."/>
            <person name="Dekker J.P."/>
        </authorList>
    </citation>
    <scope>NUCLEOTIDE SEQUENCE</scope>
    <source>
        <strain evidence="7">BFG-474</strain>
    </source>
</reference>
<evidence type="ECO:0000313" key="7">
    <source>
        <dbReference type="EMBL" id="UVQ96593.1"/>
    </source>
</evidence>
<gene>
    <name evidence="6" type="ORF">DW190_17510</name>
    <name evidence="5" type="ORF">DW794_15025</name>
    <name evidence="4" type="ORF">DXA49_03015</name>
    <name evidence="2" type="ORF">ERS852494_03927</name>
    <name evidence="7" type="ORF">NXW23_20280</name>
    <name evidence="3" type="ORF">Q4469_19430</name>
</gene>